<dbReference type="AlphaFoldDB" id="A0A821MAY9"/>
<comment type="caution">
    <text evidence="1">The sequence shown here is derived from an EMBL/GenBank/DDBJ whole genome shotgun (WGS) entry which is preliminary data.</text>
</comment>
<gene>
    <name evidence="1" type="ORF">PMACD_LOCUS1507</name>
</gene>
<evidence type="ECO:0000313" key="2">
    <source>
        <dbReference type="Proteomes" id="UP000663880"/>
    </source>
</evidence>
<evidence type="ECO:0000313" key="1">
    <source>
        <dbReference type="EMBL" id="CAF4765081.1"/>
    </source>
</evidence>
<sequence length="195" mass="21508">MVARHQRGQGQPASHEATYILRSETQKQFVAELDDELLQVLGEDPSKANTPGKDIQSDLGVHLQHIHPGCLKKPEKKSKYLLPGNCTLINSLDLNADAKAVNSDTVYKRDQGIKTRQKQTVTATSCLAESLTMLLSVETRNTTLIKLLMASCYVETNIKTQSHDETLFCITLKKRSKKTTASNKCGQVPIQSGIS</sequence>
<dbReference type="Proteomes" id="UP000663880">
    <property type="component" value="Unassembled WGS sequence"/>
</dbReference>
<organism evidence="1 2">
    <name type="scientific">Pieris macdunnoughi</name>
    <dbReference type="NCBI Taxonomy" id="345717"/>
    <lineage>
        <taxon>Eukaryota</taxon>
        <taxon>Metazoa</taxon>
        <taxon>Ecdysozoa</taxon>
        <taxon>Arthropoda</taxon>
        <taxon>Hexapoda</taxon>
        <taxon>Insecta</taxon>
        <taxon>Pterygota</taxon>
        <taxon>Neoptera</taxon>
        <taxon>Endopterygota</taxon>
        <taxon>Lepidoptera</taxon>
        <taxon>Glossata</taxon>
        <taxon>Ditrysia</taxon>
        <taxon>Papilionoidea</taxon>
        <taxon>Pieridae</taxon>
        <taxon>Pierinae</taxon>
        <taxon>Pieris</taxon>
    </lineage>
</organism>
<protein>
    <submittedName>
        <fullName evidence="1">Uncharacterized protein</fullName>
    </submittedName>
</protein>
<accession>A0A821MAY9</accession>
<name>A0A821MAY9_9NEOP</name>
<keyword evidence="2" id="KW-1185">Reference proteome</keyword>
<dbReference type="OrthoDB" id="6931714at2759"/>
<reference evidence="1" key="1">
    <citation type="submission" date="2021-02" db="EMBL/GenBank/DDBJ databases">
        <authorList>
            <person name="Steward A R."/>
        </authorList>
    </citation>
    <scope>NUCLEOTIDE SEQUENCE</scope>
</reference>
<dbReference type="EMBL" id="CAJOBZ010000003">
    <property type="protein sequence ID" value="CAF4765081.1"/>
    <property type="molecule type" value="Genomic_DNA"/>
</dbReference>
<proteinExistence type="predicted"/>